<protein>
    <recommendedName>
        <fullName evidence="4">Glycosyltransferase RgtA/B/C/D-like domain-containing protein</fullName>
    </recommendedName>
</protein>
<evidence type="ECO:0000313" key="2">
    <source>
        <dbReference type="EMBL" id="OGD86619.1"/>
    </source>
</evidence>
<feature type="transmembrane region" description="Helical" evidence="1">
    <location>
        <begin position="352"/>
        <end position="370"/>
    </location>
</feature>
<feature type="transmembrane region" description="Helical" evidence="1">
    <location>
        <begin position="163"/>
        <end position="190"/>
    </location>
</feature>
<feature type="transmembrane region" description="Helical" evidence="1">
    <location>
        <begin position="9"/>
        <end position="29"/>
    </location>
</feature>
<feature type="transmembrane region" description="Helical" evidence="1">
    <location>
        <begin position="132"/>
        <end position="151"/>
    </location>
</feature>
<feature type="transmembrane region" description="Helical" evidence="1">
    <location>
        <begin position="329"/>
        <end position="345"/>
    </location>
</feature>
<proteinExistence type="predicted"/>
<evidence type="ECO:0000313" key="3">
    <source>
        <dbReference type="Proteomes" id="UP000176628"/>
    </source>
</evidence>
<organism evidence="2 3">
    <name type="scientific">Candidatus Curtissbacteria bacterium RBG_16_39_7</name>
    <dbReference type="NCBI Taxonomy" id="1797707"/>
    <lineage>
        <taxon>Bacteria</taxon>
        <taxon>Candidatus Curtissiibacteriota</taxon>
    </lineage>
</organism>
<feature type="transmembrane region" description="Helical" evidence="1">
    <location>
        <begin position="196"/>
        <end position="215"/>
    </location>
</feature>
<keyword evidence="1" id="KW-0812">Transmembrane</keyword>
<feature type="transmembrane region" description="Helical" evidence="1">
    <location>
        <begin position="227"/>
        <end position="243"/>
    </location>
</feature>
<evidence type="ECO:0008006" key="4">
    <source>
        <dbReference type="Google" id="ProtNLM"/>
    </source>
</evidence>
<dbReference type="Proteomes" id="UP000176628">
    <property type="component" value="Unassembled WGS sequence"/>
</dbReference>
<accession>A0A1F5G456</accession>
<feature type="transmembrane region" description="Helical" evidence="1">
    <location>
        <begin position="81"/>
        <end position="101"/>
    </location>
</feature>
<name>A0A1F5G456_9BACT</name>
<keyword evidence="1" id="KW-1133">Transmembrane helix</keyword>
<evidence type="ECO:0000256" key="1">
    <source>
        <dbReference type="SAM" id="Phobius"/>
    </source>
</evidence>
<dbReference type="AlphaFoldDB" id="A0A1F5G456"/>
<feature type="transmembrane region" description="Helical" evidence="1">
    <location>
        <begin position="108"/>
        <end position="126"/>
    </location>
</feature>
<sequence>MKQKTLTDLALIAFFVIGSTLLIWAPFVLRLKSFWGLSYPANGLFTLWQNFDGLNYIAVAKTWYCPTLLEQNFSSLALSPIYFASHFPFYPLFIWLFSSIFGFLNSMLFVTLLFTILATWMFYLLVRDFKLTSSPLWLSLVFLALPARWVVARSVGAPEPIFIFLILATFYLIRKNWCLLASLATAAAVLARSPGAILWLAVIFSTFGPWFTGLIKRPTQSFPWKGLSQILAPIAIFGLFWFYKTQYGDFFAYFHSGDNIHLFWPPWSIFNKNQFWVGTFWLEHVIFIYLLVAAGAVLLFKKKLYDMAIFVSLYLLASFFVAHLDITRYLIPTYAFVIIALENWLVSREFKIVLLILLIPIYLFSQNFILGNTAPIADFSPFR</sequence>
<feature type="transmembrane region" description="Helical" evidence="1">
    <location>
        <begin position="307"/>
        <end position="323"/>
    </location>
</feature>
<reference evidence="2 3" key="1">
    <citation type="journal article" date="2016" name="Nat. Commun.">
        <title>Thousands of microbial genomes shed light on interconnected biogeochemical processes in an aquifer system.</title>
        <authorList>
            <person name="Anantharaman K."/>
            <person name="Brown C.T."/>
            <person name="Hug L.A."/>
            <person name="Sharon I."/>
            <person name="Castelle C.J."/>
            <person name="Probst A.J."/>
            <person name="Thomas B.C."/>
            <person name="Singh A."/>
            <person name="Wilkins M.J."/>
            <person name="Karaoz U."/>
            <person name="Brodie E.L."/>
            <person name="Williams K.H."/>
            <person name="Hubbard S.S."/>
            <person name="Banfield J.F."/>
        </authorList>
    </citation>
    <scope>NUCLEOTIDE SEQUENCE [LARGE SCALE GENOMIC DNA]</scope>
</reference>
<dbReference type="EMBL" id="MFAV01000014">
    <property type="protein sequence ID" value="OGD86619.1"/>
    <property type="molecule type" value="Genomic_DNA"/>
</dbReference>
<feature type="transmembrane region" description="Helical" evidence="1">
    <location>
        <begin position="275"/>
        <end position="300"/>
    </location>
</feature>
<gene>
    <name evidence="2" type="ORF">A2Z23_01085</name>
</gene>
<comment type="caution">
    <text evidence="2">The sequence shown here is derived from an EMBL/GenBank/DDBJ whole genome shotgun (WGS) entry which is preliminary data.</text>
</comment>
<keyword evidence="1" id="KW-0472">Membrane</keyword>